<comment type="caution">
    <text evidence="11">The sequence shown here is derived from an EMBL/GenBank/DDBJ whole genome shotgun (WGS) entry which is preliminary data.</text>
</comment>
<keyword evidence="12" id="KW-1185">Reference proteome</keyword>
<dbReference type="SUPFAM" id="SSF81321">
    <property type="entry name" value="Family A G protein-coupled receptor-like"/>
    <property type="match status" value="1"/>
</dbReference>
<dbReference type="PANTHER" id="PTHR24228">
    <property type="entry name" value="B2 BRADYKININ RECEPTOR/ANGIOTENSIN II RECEPTOR"/>
    <property type="match status" value="1"/>
</dbReference>
<name>A0AA89C3Q1_PINIB</name>
<keyword evidence="6 9" id="KW-0472">Membrane</keyword>
<dbReference type="Proteomes" id="UP001186944">
    <property type="component" value="Unassembled WGS sequence"/>
</dbReference>
<evidence type="ECO:0000259" key="10">
    <source>
        <dbReference type="PROSITE" id="PS50262"/>
    </source>
</evidence>
<dbReference type="Gene3D" id="1.20.1070.10">
    <property type="entry name" value="Rhodopsin 7-helix transmembrane proteins"/>
    <property type="match status" value="1"/>
</dbReference>
<feature type="transmembrane region" description="Helical" evidence="9">
    <location>
        <begin position="279"/>
        <end position="302"/>
    </location>
</feature>
<keyword evidence="4 9" id="KW-1133">Transmembrane helix</keyword>
<dbReference type="GO" id="GO:0005886">
    <property type="term" value="C:plasma membrane"/>
    <property type="evidence" value="ECO:0007669"/>
    <property type="project" value="UniProtKB-SubCell"/>
</dbReference>
<evidence type="ECO:0000256" key="9">
    <source>
        <dbReference type="SAM" id="Phobius"/>
    </source>
</evidence>
<keyword evidence="7" id="KW-0675">Receptor</keyword>
<protein>
    <recommendedName>
        <fullName evidence="10">G-protein coupled receptors family 1 profile domain-containing protein</fullName>
    </recommendedName>
</protein>
<evidence type="ECO:0000256" key="7">
    <source>
        <dbReference type="ARBA" id="ARBA00023170"/>
    </source>
</evidence>
<evidence type="ECO:0000256" key="6">
    <source>
        <dbReference type="ARBA" id="ARBA00023136"/>
    </source>
</evidence>
<feature type="transmembrane region" description="Helical" evidence="9">
    <location>
        <begin position="32"/>
        <end position="58"/>
    </location>
</feature>
<feature type="transmembrane region" description="Helical" evidence="9">
    <location>
        <begin position="111"/>
        <end position="131"/>
    </location>
</feature>
<keyword evidence="5" id="KW-0297">G-protein coupled receptor</keyword>
<organism evidence="11 12">
    <name type="scientific">Pinctada imbricata</name>
    <name type="common">Atlantic pearl-oyster</name>
    <name type="synonym">Pinctada martensii</name>
    <dbReference type="NCBI Taxonomy" id="66713"/>
    <lineage>
        <taxon>Eukaryota</taxon>
        <taxon>Metazoa</taxon>
        <taxon>Spiralia</taxon>
        <taxon>Lophotrochozoa</taxon>
        <taxon>Mollusca</taxon>
        <taxon>Bivalvia</taxon>
        <taxon>Autobranchia</taxon>
        <taxon>Pteriomorphia</taxon>
        <taxon>Pterioida</taxon>
        <taxon>Pterioidea</taxon>
        <taxon>Pteriidae</taxon>
        <taxon>Pinctada</taxon>
    </lineage>
</organism>
<feature type="transmembrane region" description="Helical" evidence="9">
    <location>
        <begin position="194"/>
        <end position="223"/>
    </location>
</feature>
<feature type="transmembrane region" description="Helical" evidence="9">
    <location>
        <begin position="152"/>
        <end position="174"/>
    </location>
</feature>
<dbReference type="PANTHER" id="PTHR24228:SF75">
    <property type="entry name" value="G-PROTEIN COUPLED RECEPTORS FAMILY 1 PROFILE DOMAIN-CONTAINING PROTEIN"/>
    <property type="match status" value="1"/>
</dbReference>
<evidence type="ECO:0000256" key="4">
    <source>
        <dbReference type="ARBA" id="ARBA00022989"/>
    </source>
</evidence>
<dbReference type="GO" id="GO:0004930">
    <property type="term" value="F:G protein-coupled receptor activity"/>
    <property type="evidence" value="ECO:0007669"/>
    <property type="project" value="UniProtKB-KW"/>
</dbReference>
<accession>A0AA89C3Q1</accession>
<feature type="transmembrane region" description="Helical" evidence="9">
    <location>
        <begin position="70"/>
        <end position="91"/>
    </location>
</feature>
<comment type="subcellular location">
    <subcellularLocation>
        <location evidence="1">Cell membrane</location>
        <topology evidence="1">Multi-pass membrane protein</topology>
    </subcellularLocation>
</comment>
<dbReference type="InterPro" id="IPR017452">
    <property type="entry name" value="GPCR_Rhodpsn_7TM"/>
</dbReference>
<reference evidence="11" key="1">
    <citation type="submission" date="2019-08" db="EMBL/GenBank/DDBJ databases">
        <title>The improved chromosome-level genome for the pearl oyster Pinctada fucata martensii using PacBio sequencing and Hi-C.</title>
        <authorList>
            <person name="Zheng Z."/>
        </authorList>
    </citation>
    <scope>NUCLEOTIDE SEQUENCE</scope>
    <source>
        <strain evidence="11">ZZ-2019</strain>
        <tissue evidence="11">Adductor muscle</tissue>
    </source>
</reference>
<dbReference type="CDD" id="cd00637">
    <property type="entry name" value="7tm_classA_rhodopsin-like"/>
    <property type="match status" value="1"/>
</dbReference>
<gene>
    <name evidence="11" type="ORF">FSP39_016114</name>
</gene>
<evidence type="ECO:0000256" key="3">
    <source>
        <dbReference type="ARBA" id="ARBA00022692"/>
    </source>
</evidence>
<evidence type="ECO:0000256" key="8">
    <source>
        <dbReference type="ARBA" id="ARBA00023224"/>
    </source>
</evidence>
<feature type="domain" description="G-protein coupled receptors family 1 profile" evidence="10">
    <location>
        <begin position="50"/>
        <end position="299"/>
    </location>
</feature>
<dbReference type="PRINTS" id="PR00237">
    <property type="entry name" value="GPCRRHODOPSN"/>
</dbReference>
<dbReference type="PROSITE" id="PS50262">
    <property type="entry name" value="G_PROTEIN_RECEP_F1_2"/>
    <property type="match status" value="1"/>
</dbReference>
<dbReference type="InterPro" id="IPR000276">
    <property type="entry name" value="GPCR_Rhodpsn"/>
</dbReference>
<dbReference type="EMBL" id="VSWD01000007">
    <property type="protein sequence ID" value="KAK3098101.1"/>
    <property type="molecule type" value="Genomic_DNA"/>
</dbReference>
<evidence type="ECO:0000313" key="11">
    <source>
        <dbReference type="EMBL" id="KAK3098101.1"/>
    </source>
</evidence>
<evidence type="ECO:0000256" key="5">
    <source>
        <dbReference type="ARBA" id="ARBA00023040"/>
    </source>
</evidence>
<evidence type="ECO:0000313" key="12">
    <source>
        <dbReference type="Proteomes" id="UP001186944"/>
    </source>
</evidence>
<evidence type="ECO:0000256" key="1">
    <source>
        <dbReference type="ARBA" id="ARBA00004651"/>
    </source>
</evidence>
<dbReference type="SMART" id="SM01381">
    <property type="entry name" value="7TM_GPCR_Srsx"/>
    <property type="match status" value="1"/>
</dbReference>
<proteinExistence type="predicted"/>
<keyword evidence="3 9" id="KW-0812">Transmembrane</keyword>
<dbReference type="Pfam" id="PF00001">
    <property type="entry name" value="7tm_1"/>
    <property type="match status" value="1"/>
</dbReference>
<sequence>MNNSTVSRDVNDELPSDLIFGRHEFLLEYPAVSIPCLVILVLAAIVGTFGNILILLAIGTTKNLRTLEGIFIANLAISDLYVTLFADPMSIVAKLEGEHFFTMMPRLCKAIAYGCTISCVNSLCTIACLSFNRYIYICHHELYNKIFKKWTCIAMCTCLYGIGTILVLLNLVGIGDHSFDRKSLECIWDRMATFFYTVVFSVTLVWIPIIVIGISYLQIYLAVRKSDQRMSKATSKQKKENRSFGLAKSLFIIYAVFATCWIPYALIIVADRFDTFPHIAHVVITVFAHLHPSINWLVFYATNKKFKYAFNRIAHMNGCLHVCVRKDLEGAQGTLTMETSTMSKTLETKVESPSTAD</sequence>
<keyword evidence="2" id="KW-1003">Cell membrane</keyword>
<evidence type="ECO:0000256" key="2">
    <source>
        <dbReference type="ARBA" id="ARBA00022475"/>
    </source>
</evidence>
<keyword evidence="8" id="KW-0807">Transducer</keyword>
<dbReference type="AlphaFoldDB" id="A0AA89C3Q1"/>
<feature type="transmembrane region" description="Helical" evidence="9">
    <location>
        <begin position="244"/>
        <end position="267"/>
    </location>
</feature>